<organism evidence="7 8">
    <name type="scientific">Tigriopus californicus</name>
    <name type="common">Marine copepod</name>
    <dbReference type="NCBI Taxonomy" id="6832"/>
    <lineage>
        <taxon>Eukaryota</taxon>
        <taxon>Metazoa</taxon>
        <taxon>Ecdysozoa</taxon>
        <taxon>Arthropoda</taxon>
        <taxon>Crustacea</taxon>
        <taxon>Multicrustacea</taxon>
        <taxon>Hexanauplia</taxon>
        <taxon>Copepoda</taxon>
        <taxon>Harpacticoida</taxon>
        <taxon>Harpacticidae</taxon>
        <taxon>Tigriopus</taxon>
    </lineage>
</organism>
<comment type="function">
    <text evidence="6">Probably involved in the biogenesis of the COX complex.</text>
</comment>
<keyword evidence="4" id="KW-1133">Transmembrane helix</keyword>
<evidence type="ECO:0000256" key="5">
    <source>
        <dbReference type="ARBA" id="ARBA00023136"/>
    </source>
</evidence>
<evidence type="ECO:0000256" key="1">
    <source>
        <dbReference type="ARBA" id="ARBA00004370"/>
    </source>
</evidence>
<keyword evidence="3" id="KW-0812">Transmembrane</keyword>
<comment type="similarity">
    <text evidence="2 6">Belongs to the SURF1 family.</text>
</comment>
<dbReference type="STRING" id="6832.A0A553NEZ1"/>
<evidence type="ECO:0000256" key="4">
    <source>
        <dbReference type="ARBA" id="ARBA00022989"/>
    </source>
</evidence>
<dbReference type="GO" id="GO:0033617">
    <property type="term" value="P:mitochondrial respiratory chain complex IV assembly"/>
    <property type="evidence" value="ECO:0007669"/>
    <property type="project" value="TreeGrafter"/>
</dbReference>
<keyword evidence="6" id="KW-0999">Mitochondrion inner membrane</keyword>
<dbReference type="AlphaFoldDB" id="A0A553NEZ1"/>
<dbReference type="CDD" id="cd06662">
    <property type="entry name" value="SURF1"/>
    <property type="match status" value="1"/>
</dbReference>
<comment type="caution">
    <text evidence="7">The sequence shown here is derived from an EMBL/GenBank/DDBJ whole genome shotgun (WGS) entry which is preliminary data.</text>
</comment>
<protein>
    <recommendedName>
        <fullName evidence="6">SURF1-like protein</fullName>
    </recommendedName>
</protein>
<dbReference type="Pfam" id="PF02104">
    <property type="entry name" value="SURF1"/>
    <property type="match status" value="1"/>
</dbReference>
<dbReference type="InterPro" id="IPR002994">
    <property type="entry name" value="Surf1/Shy1"/>
</dbReference>
<dbReference type="PROSITE" id="PS50895">
    <property type="entry name" value="SURF1"/>
    <property type="match status" value="1"/>
</dbReference>
<dbReference type="OrthoDB" id="10040024at2759"/>
<accession>A0A553NEZ1</accession>
<keyword evidence="6" id="KW-0496">Mitochondrion</keyword>
<dbReference type="OMA" id="WYSRDVA"/>
<name>A0A553NEZ1_TIGCA</name>
<keyword evidence="8" id="KW-1185">Reference proteome</keyword>
<evidence type="ECO:0000256" key="2">
    <source>
        <dbReference type="ARBA" id="ARBA00007165"/>
    </source>
</evidence>
<gene>
    <name evidence="7" type="ORF">TCAL_00782</name>
</gene>
<dbReference type="InterPro" id="IPR045214">
    <property type="entry name" value="Surf1/Surf4"/>
</dbReference>
<evidence type="ECO:0000313" key="8">
    <source>
        <dbReference type="Proteomes" id="UP000318571"/>
    </source>
</evidence>
<dbReference type="PANTHER" id="PTHR23427">
    <property type="entry name" value="SURFEIT LOCUS PROTEIN"/>
    <property type="match status" value="1"/>
</dbReference>
<proteinExistence type="inferred from homology"/>
<keyword evidence="5" id="KW-0472">Membrane</keyword>
<comment type="subcellular location">
    <subcellularLocation>
        <location evidence="1">Membrane</location>
    </subcellularLocation>
    <subcellularLocation>
        <location evidence="6">Mitochondrion inner membrane</location>
        <topology evidence="6">Multi-pass membrane protein</topology>
    </subcellularLocation>
</comment>
<dbReference type="GO" id="GO:0005743">
    <property type="term" value="C:mitochondrial inner membrane"/>
    <property type="evidence" value="ECO:0007669"/>
    <property type="project" value="UniProtKB-SubCell"/>
</dbReference>
<evidence type="ECO:0000256" key="3">
    <source>
        <dbReference type="ARBA" id="ARBA00022692"/>
    </source>
</evidence>
<evidence type="ECO:0000256" key="6">
    <source>
        <dbReference type="RuleBase" id="RU363076"/>
    </source>
</evidence>
<dbReference type="EMBL" id="VCGU01000458">
    <property type="protein sequence ID" value="TRY64006.1"/>
    <property type="molecule type" value="Genomic_DNA"/>
</dbReference>
<reference evidence="7 8" key="1">
    <citation type="journal article" date="2018" name="Nat. Ecol. Evol.">
        <title>Genomic signatures of mitonuclear coevolution across populations of Tigriopus californicus.</title>
        <authorList>
            <person name="Barreto F.S."/>
            <person name="Watson E.T."/>
            <person name="Lima T.G."/>
            <person name="Willett C.S."/>
            <person name="Edmands S."/>
            <person name="Li W."/>
            <person name="Burton R.S."/>
        </authorList>
    </citation>
    <scope>NUCLEOTIDE SEQUENCE [LARGE SCALE GENOMIC DNA]</scope>
    <source>
        <strain evidence="7 8">San Diego</strain>
    </source>
</reference>
<dbReference type="PANTHER" id="PTHR23427:SF2">
    <property type="entry name" value="SURFEIT LOCUS PROTEIN 1"/>
    <property type="match status" value="1"/>
</dbReference>
<dbReference type="Proteomes" id="UP000318571">
    <property type="component" value="Chromosome 10"/>
</dbReference>
<evidence type="ECO:0000313" key="7">
    <source>
        <dbReference type="EMBL" id="TRY64006.1"/>
    </source>
</evidence>
<sequence>MGFPFRVWPLGTRVSSWHGGRFSPIRVQSNSASGKYRFKALPNLRQEQNHYGPGKYLLLIIPATTFGLGVWQTQRLSWKSKLIQELSDKTQAPPIDLPETLTDINGLEYQRVKVRGRFDHTRPTFIGPRSLLTSDETSAGGLISSNSTAGWHVIMPFQLSDRPETILVNRGWVSKYHLDPKLLADQSSQDEVDVVGVVRTTEPRQQFQPKNSFRDNKWLSRDVEKLAAYLNTDPIFIDACDSVPNGPVGGQTRVTLRNDHLSYLLTWFSLAAATTYMWIKKFALK</sequence>